<dbReference type="SUPFAM" id="SSF55347">
    <property type="entry name" value="Glyceraldehyde-3-phosphate dehydrogenase-like, C-terminal domain"/>
    <property type="match status" value="1"/>
</dbReference>
<feature type="active site" description="Proton acceptor" evidence="6">
    <location>
        <position position="226"/>
    </location>
</feature>
<evidence type="ECO:0000313" key="10">
    <source>
        <dbReference type="EMBL" id="SNX97632.1"/>
    </source>
</evidence>
<name>A0A285EER2_9ACTN</name>
<comment type="catalytic activity">
    <reaction evidence="6">
        <text>D-glucose 6-phosphate + NADP(+) = 6-phospho-D-glucono-1,5-lactone + NADPH + H(+)</text>
        <dbReference type="Rhea" id="RHEA:15841"/>
        <dbReference type="ChEBI" id="CHEBI:15378"/>
        <dbReference type="ChEBI" id="CHEBI:57783"/>
        <dbReference type="ChEBI" id="CHEBI:57955"/>
        <dbReference type="ChEBI" id="CHEBI:58349"/>
        <dbReference type="ChEBI" id="CHEBI:61548"/>
        <dbReference type="EC" id="1.1.1.49"/>
    </reaction>
</comment>
<dbReference type="GO" id="GO:0005829">
    <property type="term" value="C:cytosol"/>
    <property type="evidence" value="ECO:0007669"/>
    <property type="project" value="TreeGrafter"/>
</dbReference>
<dbReference type="GO" id="GO:0009051">
    <property type="term" value="P:pentose-phosphate shunt, oxidative branch"/>
    <property type="evidence" value="ECO:0007669"/>
    <property type="project" value="TreeGrafter"/>
</dbReference>
<feature type="binding site" evidence="6">
    <location>
        <begin position="83"/>
        <end position="84"/>
    </location>
    <ligand>
        <name>NADP(+)</name>
        <dbReference type="ChEBI" id="CHEBI:58349"/>
    </ligand>
</feature>
<comment type="caution">
    <text evidence="6">Lacks conserved residue(s) required for the propagation of feature annotation.</text>
</comment>
<dbReference type="GO" id="GO:0004345">
    <property type="term" value="F:glucose-6-phosphate dehydrogenase activity"/>
    <property type="evidence" value="ECO:0007669"/>
    <property type="project" value="UniProtKB-UniRule"/>
</dbReference>
<gene>
    <name evidence="6" type="primary">zwf</name>
    <name evidence="10" type="ORF">SAMN06893097_107277</name>
</gene>
<protein>
    <recommendedName>
        <fullName evidence="6">Glucose-6-phosphate 1-dehydrogenase</fullName>
        <shortName evidence="6">G6PD</shortName>
        <ecNumber evidence="6">1.1.1.49</ecNumber>
    </recommendedName>
</protein>
<keyword evidence="5 6" id="KW-0119">Carbohydrate metabolism</keyword>
<dbReference type="EC" id="1.1.1.49" evidence="6"/>
<dbReference type="EMBL" id="OBDO01000007">
    <property type="protein sequence ID" value="SNX97632.1"/>
    <property type="molecule type" value="Genomic_DNA"/>
</dbReference>
<proteinExistence type="inferred from homology"/>
<feature type="domain" description="Glucose-6-phosphate dehydrogenase C-terminal" evidence="9">
    <location>
        <begin position="177"/>
        <end position="457"/>
    </location>
</feature>
<dbReference type="RefSeq" id="WP_097207569.1">
    <property type="nucleotide sequence ID" value="NZ_JACHXB010000006.1"/>
</dbReference>
<feature type="binding site" evidence="6">
    <location>
        <position position="221"/>
    </location>
    <ligand>
        <name>substrate</name>
    </ligand>
</feature>
<dbReference type="InterPro" id="IPR022675">
    <property type="entry name" value="G6P_DH_C"/>
</dbReference>
<comment type="function">
    <text evidence="6">Catalyzes the oxidation of glucose 6-phosphate to 6-phosphogluconolactone.</text>
</comment>
<evidence type="ECO:0000256" key="3">
    <source>
        <dbReference type="ARBA" id="ARBA00022857"/>
    </source>
</evidence>
<dbReference type="PRINTS" id="PR00079">
    <property type="entry name" value="G6PDHDRGNASE"/>
</dbReference>
<feature type="binding site" evidence="6">
    <location>
        <position position="134"/>
    </location>
    <ligand>
        <name>NADP(+)</name>
        <dbReference type="ChEBI" id="CHEBI:58349"/>
    </ligand>
</feature>
<dbReference type="UniPathway" id="UPA00115">
    <property type="reaction ID" value="UER00408"/>
</dbReference>
<dbReference type="GO" id="GO:0050661">
    <property type="term" value="F:NADP binding"/>
    <property type="evidence" value="ECO:0007669"/>
    <property type="project" value="UniProtKB-UniRule"/>
</dbReference>
<evidence type="ECO:0000313" key="11">
    <source>
        <dbReference type="Proteomes" id="UP000219514"/>
    </source>
</evidence>
<dbReference type="Pfam" id="PF02781">
    <property type="entry name" value="G6PD_C"/>
    <property type="match status" value="1"/>
</dbReference>
<evidence type="ECO:0000256" key="2">
    <source>
        <dbReference type="ARBA" id="ARBA00022526"/>
    </source>
</evidence>
<feature type="region of interest" description="Disordered" evidence="7">
    <location>
        <begin position="446"/>
        <end position="468"/>
    </location>
</feature>
<feature type="binding site" evidence="6">
    <location>
        <position position="164"/>
    </location>
    <ligand>
        <name>substrate</name>
    </ligand>
</feature>
<sequence>MSRTLVVLGGSGDLTGRLLLPGLAELEDTGVLGDEMVVAVSRLDWSDEEYRDWARDRLAEHAAHVPAPARDRLVARLGYERGDVTLAADLRRALDRAGEAPVVYLALPNTVFLPTLEAMEQAGLPDGAVVAVEKPFGRNRADAEQLNAVLHRLVPEERVFRTDHFLAMQTVLNILGLRFANRVFEPVWNGQHVERVDIVFDETLALEGRAGYYDTAGALRDMLQNHLLQMLAVVAMEPPTAIDAAGLSARKADVLRAVRPPADMARDTVRARYTAGTVEGRELPDYVAEEGVEPDRGTETYAEYTVTVHNWRWAGVPFRLRSGKALGHDRHEIVLRFRPVPHLAFGGPDAASPDPEPDLLRLLLDPDRISLELNLNGAGDPFDLERRSLDIELPPPRLSAYGLLLEELLSGSAALSISDVEAEQSWRIVEPILAAWDAGEVPLLEYPAGSEGPSPVDRRAVPACPASR</sequence>
<dbReference type="Pfam" id="PF00479">
    <property type="entry name" value="G6PD_N"/>
    <property type="match status" value="1"/>
</dbReference>
<dbReference type="Proteomes" id="UP000219514">
    <property type="component" value="Unassembled WGS sequence"/>
</dbReference>
<evidence type="ECO:0000256" key="4">
    <source>
        <dbReference type="ARBA" id="ARBA00023002"/>
    </source>
</evidence>
<keyword evidence="3 6" id="KW-0521">NADP</keyword>
<keyword evidence="2 6" id="KW-0313">Glucose metabolism</keyword>
<evidence type="ECO:0000259" key="8">
    <source>
        <dbReference type="Pfam" id="PF00479"/>
    </source>
</evidence>
<dbReference type="GO" id="GO:0006006">
    <property type="term" value="P:glucose metabolic process"/>
    <property type="evidence" value="ECO:0007669"/>
    <property type="project" value="UniProtKB-KW"/>
</dbReference>
<dbReference type="Gene3D" id="3.30.360.10">
    <property type="entry name" value="Dihydrodipicolinate Reductase, domain 2"/>
    <property type="match status" value="1"/>
</dbReference>
<evidence type="ECO:0000256" key="1">
    <source>
        <dbReference type="ARBA" id="ARBA00004937"/>
    </source>
</evidence>
<dbReference type="PANTHER" id="PTHR23429:SF0">
    <property type="entry name" value="GLUCOSE-6-PHOSPHATE 1-DEHYDROGENASE"/>
    <property type="match status" value="1"/>
</dbReference>
<dbReference type="PIRSF" id="PIRSF000110">
    <property type="entry name" value="G6PD"/>
    <property type="match status" value="1"/>
</dbReference>
<evidence type="ECO:0000256" key="6">
    <source>
        <dbReference type="HAMAP-Rule" id="MF_00966"/>
    </source>
</evidence>
<feature type="domain" description="Glucose-6-phosphate dehydrogenase NAD-binding" evidence="8">
    <location>
        <begin position="6"/>
        <end position="173"/>
    </location>
</feature>
<dbReference type="AlphaFoldDB" id="A0A285EER2"/>
<dbReference type="InterPro" id="IPR036291">
    <property type="entry name" value="NAD(P)-bd_dom_sf"/>
</dbReference>
<feature type="binding site" evidence="6">
    <location>
        <position position="324"/>
    </location>
    <ligand>
        <name>substrate</name>
    </ligand>
</feature>
<evidence type="ECO:0000256" key="7">
    <source>
        <dbReference type="SAM" id="MobiDB-lite"/>
    </source>
</evidence>
<comment type="similarity">
    <text evidence="6">Belongs to the glucose-6-phosphate dehydrogenase family.</text>
</comment>
<keyword evidence="4 6" id="KW-0560">Oxidoreductase</keyword>
<dbReference type="HAMAP" id="MF_00966">
    <property type="entry name" value="G6PD"/>
    <property type="match status" value="1"/>
</dbReference>
<dbReference type="SUPFAM" id="SSF51735">
    <property type="entry name" value="NAD(P)-binding Rossmann-fold domains"/>
    <property type="match status" value="1"/>
</dbReference>
<comment type="pathway">
    <text evidence="1 6">Carbohydrate degradation; pentose phosphate pathway; D-ribulose 5-phosphate from D-glucose 6-phosphate (oxidative stage): step 1/3.</text>
</comment>
<dbReference type="InterPro" id="IPR022674">
    <property type="entry name" value="G6P_DH_NAD-bd"/>
</dbReference>
<dbReference type="PANTHER" id="PTHR23429">
    <property type="entry name" value="GLUCOSE-6-PHOSPHATE 1-DEHYDROGENASE G6PD"/>
    <property type="match status" value="1"/>
</dbReference>
<evidence type="ECO:0000256" key="5">
    <source>
        <dbReference type="ARBA" id="ARBA00023277"/>
    </source>
</evidence>
<feature type="binding site" evidence="6">
    <location>
        <position position="42"/>
    </location>
    <ligand>
        <name>NADP(+)</name>
        <dbReference type="ChEBI" id="CHEBI:58349"/>
    </ligand>
</feature>
<evidence type="ECO:0000259" key="9">
    <source>
        <dbReference type="Pfam" id="PF02781"/>
    </source>
</evidence>
<reference evidence="10 11" key="1">
    <citation type="submission" date="2017-09" db="EMBL/GenBank/DDBJ databases">
        <authorList>
            <person name="Ehlers B."/>
            <person name="Leendertz F.H."/>
        </authorList>
    </citation>
    <scope>NUCLEOTIDE SEQUENCE [LARGE SCALE GENOMIC DNA]</scope>
    <source>
        <strain evidence="10 11">DSM 46844</strain>
    </source>
</reference>
<dbReference type="InterPro" id="IPR001282">
    <property type="entry name" value="G6P_DH"/>
</dbReference>
<keyword evidence="11" id="KW-1185">Reference proteome</keyword>
<dbReference type="NCBIfam" id="NF009492">
    <property type="entry name" value="PRK12853.1-3"/>
    <property type="match status" value="1"/>
</dbReference>
<organism evidence="10 11">
    <name type="scientific">Geodermatophilus sabuli</name>
    <dbReference type="NCBI Taxonomy" id="1564158"/>
    <lineage>
        <taxon>Bacteria</taxon>
        <taxon>Bacillati</taxon>
        <taxon>Actinomycetota</taxon>
        <taxon>Actinomycetes</taxon>
        <taxon>Geodermatophilales</taxon>
        <taxon>Geodermatophilaceae</taxon>
        <taxon>Geodermatophilus</taxon>
    </lineage>
</organism>
<feature type="binding site" evidence="6">
    <location>
        <position position="202"/>
    </location>
    <ligand>
        <name>substrate</name>
    </ligand>
</feature>
<dbReference type="OrthoDB" id="9802739at2"/>
<dbReference type="Gene3D" id="3.40.50.720">
    <property type="entry name" value="NAD(P)-binding Rossmann-like Domain"/>
    <property type="match status" value="1"/>
</dbReference>
<accession>A0A285EER2</accession>